<name>A0A8B7NBS1_HYAAZ</name>
<reference evidence="3" key="1">
    <citation type="submission" date="2025-08" db="UniProtKB">
        <authorList>
            <consortium name="RefSeq"/>
        </authorList>
    </citation>
    <scope>IDENTIFICATION</scope>
    <source>
        <tissue evidence="3">Whole organism</tissue>
    </source>
</reference>
<evidence type="ECO:0000313" key="3">
    <source>
        <dbReference type="RefSeq" id="XP_018010986.1"/>
    </source>
</evidence>
<evidence type="ECO:0000313" key="2">
    <source>
        <dbReference type="Proteomes" id="UP000694843"/>
    </source>
</evidence>
<proteinExistence type="predicted"/>
<feature type="compositionally biased region" description="Low complexity" evidence="1">
    <location>
        <begin position="10"/>
        <end position="21"/>
    </location>
</feature>
<sequence length="204" mass="23200">MVTEMLPMYSSSFSESSFSSFRNNGSPTLGRIRRGSNRTMSCSYSDLFETVEIRGNATLCFDEDGTRFQGVIVADDRSLYSIQGKKSPRRNGGQVANSCNCNESFNEDYPEEQVLPVSFDIRIKDHDNPQEYQLRRVHGTNGQICKFSCDKISFTSQEVYRGHKADMVAQECLGHKIHGSKSQVYIGPFWASVQTREEPRHWVL</sequence>
<accession>A0A8B7NBS1</accession>
<organism evidence="2 3">
    <name type="scientific">Hyalella azteca</name>
    <name type="common">Amphipod</name>
    <dbReference type="NCBI Taxonomy" id="294128"/>
    <lineage>
        <taxon>Eukaryota</taxon>
        <taxon>Metazoa</taxon>
        <taxon>Ecdysozoa</taxon>
        <taxon>Arthropoda</taxon>
        <taxon>Crustacea</taxon>
        <taxon>Multicrustacea</taxon>
        <taxon>Malacostraca</taxon>
        <taxon>Eumalacostraca</taxon>
        <taxon>Peracarida</taxon>
        <taxon>Amphipoda</taxon>
        <taxon>Senticaudata</taxon>
        <taxon>Talitrida</taxon>
        <taxon>Talitroidea</taxon>
        <taxon>Hyalellidae</taxon>
        <taxon>Hyalella</taxon>
    </lineage>
</organism>
<dbReference type="OMA" id="SCNCNES"/>
<protein>
    <submittedName>
        <fullName evidence="3">Uncharacterized protein LOC108668307</fullName>
    </submittedName>
</protein>
<gene>
    <name evidence="3" type="primary">LOC108668307</name>
</gene>
<evidence type="ECO:0000256" key="1">
    <source>
        <dbReference type="SAM" id="MobiDB-lite"/>
    </source>
</evidence>
<dbReference type="OrthoDB" id="6328661at2759"/>
<dbReference type="RefSeq" id="XP_018010986.1">
    <property type="nucleotide sequence ID" value="XM_018155497.2"/>
</dbReference>
<dbReference type="GeneID" id="108668307"/>
<dbReference type="Proteomes" id="UP000694843">
    <property type="component" value="Unplaced"/>
</dbReference>
<dbReference type="KEGG" id="hazt:108668307"/>
<keyword evidence="2" id="KW-1185">Reference proteome</keyword>
<feature type="region of interest" description="Disordered" evidence="1">
    <location>
        <begin position="1"/>
        <end position="32"/>
    </location>
</feature>
<dbReference type="AlphaFoldDB" id="A0A8B7NBS1"/>